<dbReference type="PROSITE" id="PS51007">
    <property type="entry name" value="CYTC"/>
    <property type="match status" value="1"/>
</dbReference>
<dbReference type="InterPro" id="IPR009056">
    <property type="entry name" value="Cyt_c-like_dom"/>
</dbReference>
<organism evidence="6 7">
    <name type="scientific">Cellvibrio polysaccharolyticus</name>
    <dbReference type="NCBI Taxonomy" id="2082724"/>
    <lineage>
        <taxon>Bacteria</taxon>
        <taxon>Pseudomonadati</taxon>
        <taxon>Pseudomonadota</taxon>
        <taxon>Gammaproteobacteria</taxon>
        <taxon>Cellvibrionales</taxon>
        <taxon>Cellvibrionaceae</taxon>
        <taxon>Cellvibrio</taxon>
    </lineage>
</organism>
<dbReference type="Pfam" id="PF21419">
    <property type="entry name" value="RoxA-like_Cyt-c"/>
    <property type="match status" value="1"/>
</dbReference>
<evidence type="ECO:0000256" key="2">
    <source>
        <dbReference type="ARBA" id="ARBA00022723"/>
    </source>
</evidence>
<dbReference type="PANTHER" id="PTHR30600:SF9">
    <property type="entry name" value="BLR7738 PROTEIN"/>
    <property type="match status" value="1"/>
</dbReference>
<evidence type="ECO:0000313" key="7">
    <source>
        <dbReference type="Proteomes" id="UP000652567"/>
    </source>
</evidence>
<dbReference type="NCBIfam" id="NF040606">
    <property type="entry name" value="CytoC_perox"/>
    <property type="match status" value="1"/>
</dbReference>
<dbReference type="InterPro" id="IPR051395">
    <property type="entry name" value="Cytochrome_c_Peroxidase/MauG"/>
</dbReference>
<dbReference type="SUPFAM" id="SSF46626">
    <property type="entry name" value="Cytochrome c"/>
    <property type="match status" value="1"/>
</dbReference>
<dbReference type="EMBL" id="PRDL01000001">
    <property type="protein sequence ID" value="MBE8716731.1"/>
    <property type="molecule type" value="Genomic_DNA"/>
</dbReference>
<keyword evidence="7" id="KW-1185">Reference proteome</keyword>
<dbReference type="GO" id="GO:0009055">
    <property type="term" value="F:electron transfer activity"/>
    <property type="evidence" value="ECO:0007669"/>
    <property type="project" value="InterPro"/>
</dbReference>
<dbReference type="GO" id="GO:0046872">
    <property type="term" value="F:metal ion binding"/>
    <property type="evidence" value="ECO:0007669"/>
    <property type="project" value="UniProtKB-KW"/>
</dbReference>
<dbReference type="GO" id="GO:0020037">
    <property type="term" value="F:heme binding"/>
    <property type="evidence" value="ECO:0007669"/>
    <property type="project" value="InterPro"/>
</dbReference>
<gene>
    <name evidence="6" type="ORF">C4F51_05950</name>
</gene>
<keyword evidence="2 4" id="KW-0479">Metal-binding</keyword>
<dbReference type="PANTHER" id="PTHR30600">
    <property type="entry name" value="CYTOCHROME C PEROXIDASE-RELATED"/>
    <property type="match status" value="1"/>
</dbReference>
<name>A0A928V0U8_9GAMM</name>
<feature type="domain" description="Cytochrome c" evidence="5">
    <location>
        <begin position="333"/>
        <end position="545"/>
    </location>
</feature>
<evidence type="ECO:0000259" key="5">
    <source>
        <dbReference type="PROSITE" id="PS51007"/>
    </source>
</evidence>
<keyword evidence="3 4" id="KW-0408">Iron</keyword>
<keyword evidence="1 4" id="KW-0349">Heme</keyword>
<dbReference type="RefSeq" id="WP_193908033.1">
    <property type="nucleotide sequence ID" value="NZ_PRDL01000001.1"/>
</dbReference>
<dbReference type="AlphaFoldDB" id="A0A928V0U8"/>
<evidence type="ECO:0000313" key="6">
    <source>
        <dbReference type="EMBL" id="MBE8716731.1"/>
    </source>
</evidence>
<accession>A0A928V0U8</accession>
<sequence length="545" mass="60958">MKWRVGAGLLLVFILFFWWRHERLLPEDLITGHVEAGSVYFPAQNWDTATREFIAFTSFGSRILPYRWFLALEHADGQRLLRDDDVLSELGFITAPASPLNPDALPIGFSRDLDNLDPREWLGLTCAACHTGQIQVNGKDVRLEGGQALIDYTAFEQALLASLQLTATDTARFSRFISRLGMADVDTQPLRDELQQLIAFFEKRYAINAVEVPYGAGRLDAFGQIFNAIAVEALQQPENIRAPDAPTSFPVLWDASHMDVVQWNGSAPNIEPGPLFQNATTALAVYGKVSVNAHERFYPSSIRLDNLGRIQAHLYQLASPLWPTFAAGDLDAERVGRGEALYQQHCLECHTLVDRRKANRQIKAVLTPLDDIGTDRRMAENFVNARVKTGPLAGKKQWVLVGSAMPEEAATLDVVMHVTVGALMKNPWQTFKAIWQEFAFNALPPSHDNRVYKGRPLNGIWSSAPYLHNGSVPTLYDLLLPPQERPVEFYLGNWDMDVFRVGLKVDSGSFLFDTRLAGNSNSGHEYGIELAHADRLALLEYLKSL</sequence>
<dbReference type="Gene3D" id="1.10.760.10">
    <property type="entry name" value="Cytochrome c-like domain"/>
    <property type="match status" value="1"/>
</dbReference>
<protein>
    <recommendedName>
        <fullName evidence="5">Cytochrome c domain-containing protein</fullName>
    </recommendedName>
</protein>
<reference evidence="6" key="1">
    <citation type="submission" date="2018-07" db="EMBL/GenBank/DDBJ databases">
        <title>Genome assembly of strain Ka43.</title>
        <authorList>
            <person name="Kukolya J."/>
            <person name="Nagy I."/>
            <person name="Horvath B."/>
            <person name="Toth A."/>
        </authorList>
    </citation>
    <scope>NUCLEOTIDE SEQUENCE</scope>
    <source>
        <strain evidence="6">KB43</strain>
    </source>
</reference>
<evidence type="ECO:0000256" key="3">
    <source>
        <dbReference type="ARBA" id="ARBA00023004"/>
    </source>
</evidence>
<dbReference type="Proteomes" id="UP000652567">
    <property type="component" value="Unassembled WGS sequence"/>
</dbReference>
<comment type="caution">
    <text evidence="6">The sequence shown here is derived from an EMBL/GenBank/DDBJ whole genome shotgun (WGS) entry which is preliminary data.</text>
</comment>
<evidence type="ECO:0000256" key="1">
    <source>
        <dbReference type="ARBA" id="ARBA00022617"/>
    </source>
</evidence>
<dbReference type="InterPro" id="IPR047758">
    <property type="entry name" value="CytoC_perox"/>
</dbReference>
<proteinExistence type="predicted"/>
<evidence type="ECO:0000256" key="4">
    <source>
        <dbReference type="PROSITE-ProRule" id="PRU00433"/>
    </source>
</evidence>
<dbReference type="GO" id="GO:0004130">
    <property type="term" value="F:cytochrome-c peroxidase activity"/>
    <property type="evidence" value="ECO:0007669"/>
    <property type="project" value="TreeGrafter"/>
</dbReference>
<dbReference type="InterPro" id="IPR036909">
    <property type="entry name" value="Cyt_c-like_dom_sf"/>
</dbReference>